<dbReference type="RefSeq" id="WP_042022229.1">
    <property type="nucleotide sequence ID" value="NZ_CDBW01000032.1"/>
</dbReference>
<protein>
    <recommendedName>
        <fullName evidence="3">Flagellar protein FliT</fullName>
    </recommendedName>
</protein>
<organism evidence="1 2">
    <name type="scientific">Aeromonas sobria</name>
    <dbReference type="NCBI Taxonomy" id="646"/>
    <lineage>
        <taxon>Bacteria</taxon>
        <taxon>Pseudomonadati</taxon>
        <taxon>Pseudomonadota</taxon>
        <taxon>Gammaproteobacteria</taxon>
        <taxon>Aeromonadales</taxon>
        <taxon>Aeromonadaceae</taxon>
        <taxon>Aeromonas</taxon>
    </lineage>
</organism>
<accession>A0A1S2D802</accession>
<evidence type="ECO:0000313" key="2">
    <source>
        <dbReference type="Proteomes" id="UP000179934"/>
    </source>
</evidence>
<gene>
    <name evidence="1" type="ORF">BJD16_01750</name>
</gene>
<proteinExistence type="predicted"/>
<reference evidence="1 2" key="1">
    <citation type="submission" date="2016-09" db="EMBL/GenBank/DDBJ databases">
        <title>Draft Genome Sequence of Aeromonas sobria Strain 08005, Isolated from Sick Rana catesbeiana.</title>
        <authorList>
            <person name="Yang Q."/>
        </authorList>
    </citation>
    <scope>NUCLEOTIDE SEQUENCE [LARGE SCALE GENOMIC DNA]</scope>
    <source>
        <strain evidence="1 2">08005</strain>
    </source>
</reference>
<dbReference type="AlphaFoldDB" id="A0A1S2D802"/>
<name>A0A1S2D802_AERSO</name>
<dbReference type="GeneID" id="58923219"/>
<dbReference type="STRING" id="646.BJD16_01750"/>
<comment type="caution">
    <text evidence="1">The sequence shown here is derived from an EMBL/GenBank/DDBJ whole genome shotgun (WGS) entry which is preliminary data.</text>
</comment>
<evidence type="ECO:0000313" key="1">
    <source>
        <dbReference type="EMBL" id="OHY97005.1"/>
    </source>
</evidence>
<dbReference type="OrthoDB" id="5588584at2"/>
<dbReference type="Proteomes" id="UP000179934">
    <property type="component" value="Unassembled WGS sequence"/>
</dbReference>
<evidence type="ECO:0008006" key="3">
    <source>
        <dbReference type="Google" id="ProtNLM"/>
    </source>
</evidence>
<sequence>MATLALASLQQALTENYEQIESLLASKSYDIALVSMDYRQSLIERLLLLVENDPTLKQDAILLATVLSRQEESMKKVASDHHQVIFKKLSSIGLASKAKQIYSVNSKEF</sequence>
<dbReference type="EMBL" id="MKFU01000001">
    <property type="protein sequence ID" value="OHY97005.1"/>
    <property type="molecule type" value="Genomic_DNA"/>
</dbReference>